<evidence type="ECO:0000256" key="4">
    <source>
        <dbReference type="ARBA" id="ARBA00022729"/>
    </source>
</evidence>
<dbReference type="InterPro" id="IPR000879">
    <property type="entry name" value="Guanylin"/>
</dbReference>
<dbReference type="PANTHER" id="PTHR11318">
    <property type="entry name" value="GUANYLIN FAMILY MEMBER"/>
    <property type="match status" value="1"/>
</dbReference>
<evidence type="ECO:0000256" key="3">
    <source>
        <dbReference type="ARBA" id="ARBA00022525"/>
    </source>
</evidence>
<dbReference type="Proteomes" id="UP000694428">
    <property type="component" value="Unplaced"/>
</dbReference>
<dbReference type="Gene3D" id="3.90.1450.10">
    <property type="entry name" value="Guanylin"/>
    <property type="match status" value="1"/>
</dbReference>
<dbReference type="PRINTS" id="PR00774">
    <property type="entry name" value="GUANYLIN"/>
</dbReference>
<keyword evidence="9" id="KW-1185">Reference proteome</keyword>
<dbReference type="GO" id="GO:0030250">
    <property type="term" value="F:guanylate cyclase activator activity"/>
    <property type="evidence" value="ECO:0007669"/>
    <property type="project" value="InterPro"/>
</dbReference>
<keyword evidence="3" id="KW-0964">Secreted</keyword>
<dbReference type="Pfam" id="PF02058">
    <property type="entry name" value="Guanylin"/>
    <property type="match status" value="1"/>
</dbReference>
<comment type="function">
    <text evidence="6">Endogenous activator of intestinal guanylate cyclase. It stimulates this enzyme through the same receptor binding region as the heat-stable enterotoxins. May be a potent physiological regulator of intestinal fluid and electrolyte transport. May be an autocrine/paracrine regulator of intestinal salt and water transport.</text>
</comment>
<name>A0A8C9LAK2_PAVCR</name>
<comment type="similarity">
    <text evidence="2">Belongs to the guanylin family.</text>
</comment>
<evidence type="ECO:0000313" key="8">
    <source>
        <dbReference type="Ensembl" id="ENSPSTP00000013125.1"/>
    </source>
</evidence>
<dbReference type="InterPro" id="IPR036382">
    <property type="entry name" value="Guanylin_sf"/>
</dbReference>
<evidence type="ECO:0000256" key="1">
    <source>
        <dbReference type="ARBA" id="ARBA00004613"/>
    </source>
</evidence>
<accession>A0A8C9LAK2</accession>
<evidence type="ECO:0000256" key="6">
    <source>
        <dbReference type="ARBA" id="ARBA00037765"/>
    </source>
</evidence>
<reference evidence="8" key="2">
    <citation type="submission" date="2025-09" db="UniProtKB">
        <authorList>
            <consortium name="Ensembl"/>
        </authorList>
    </citation>
    <scope>IDENTIFICATION</scope>
</reference>
<dbReference type="GO" id="GO:0005576">
    <property type="term" value="C:extracellular region"/>
    <property type="evidence" value="ECO:0007669"/>
    <property type="project" value="UniProtKB-SubCell"/>
</dbReference>
<keyword evidence="5" id="KW-1015">Disulfide bond</keyword>
<dbReference type="PANTHER" id="PTHR11318:SF4">
    <property type="entry name" value="GUANYLATE CYCLASE ACTIVATOR 2B"/>
    <property type="match status" value="1"/>
</dbReference>
<dbReference type="SUPFAM" id="SSF89890">
    <property type="entry name" value="Proguanylin"/>
    <property type="match status" value="1"/>
</dbReference>
<proteinExistence type="inferred from homology"/>
<dbReference type="Ensembl" id="ENSPSTT00000013761.1">
    <property type="protein sequence ID" value="ENSPSTP00000013125.1"/>
    <property type="gene ID" value="ENSPSTG00000009278.1"/>
</dbReference>
<reference evidence="8" key="1">
    <citation type="submission" date="2025-08" db="UniProtKB">
        <authorList>
            <consortium name="Ensembl"/>
        </authorList>
    </citation>
    <scope>IDENTIFICATION</scope>
</reference>
<dbReference type="AlphaFoldDB" id="A0A8C9LAK2"/>
<keyword evidence="4" id="KW-0732">Signal</keyword>
<evidence type="ECO:0000313" key="9">
    <source>
        <dbReference type="Proteomes" id="UP000694428"/>
    </source>
</evidence>
<comment type="subcellular location">
    <subcellularLocation>
        <location evidence="1">Secreted</location>
    </subcellularLocation>
</comment>
<organism evidence="8 9">
    <name type="scientific">Pavo cristatus</name>
    <name type="common">Indian peafowl</name>
    <name type="synonym">Blue peafowl</name>
    <dbReference type="NCBI Taxonomy" id="9049"/>
    <lineage>
        <taxon>Eukaryota</taxon>
        <taxon>Metazoa</taxon>
        <taxon>Chordata</taxon>
        <taxon>Craniata</taxon>
        <taxon>Vertebrata</taxon>
        <taxon>Euteleostomi</taxon>
        <taxon>Archelosauria</taxon>
        <taxon>Archosauria</taxon>
        <taxon>Dinosauria</taxon>
        <taxon>Saurischia</taxon>
        <taxon>Theropoda</taxon>
        <taxon>Coelurosauria</taxon>
        <taxon>Aves</taxon>
        <taxon>Neognathae</taxon>
        <taxon>Galloanserae</taxon>
        <taxon>Galliformes</taxon>
        <taxon>Phasianidae</taxon>
        <taxon>Phasianinae</taxon>
        <taxon>Pavo</taxon>
    </lineage>
</organism>
<protein>
    <recommendedName>
        <fullName evidence="7">Guanylate cyclase activator 2B</fullName>
    </recommendedName>
</protein>
<evidence type="ECO:0000256" key="7">
    <source>
        <dbReference type="ARBA" id="ARBA00041176"/>
    </source>
</evidence>
<evidence type="ECO:0000256" key="2">
    <source>
        <dbReference type="ARBA" id="ARBA00009883"/>
    </source>
</evidence>
<evidence type="ECO:0000256" key="5">
    <source>
        <dbReference type="ARBA" id="ARBA00023157"/>
    </source>
</evidence>
<sequence>MLCKGFIKLLVHCGDRQLDSLGTKKKSETRKKDSVIPKQDKRYSGQKRLPFAGAMRGLLSFTVLALLLLVHSSQAVYVQDGNLKFSLESVKKLKELMDENRVINPRMVVLKASKDGYSPCQDEDLPEEFQPVCEREDAPMIFERLYLVANEADLCEICANAACSGCF</sequence>